<dbReference type="SUPFAM" id="SSF51735">
    <property type="entry name" value="NAD(P)-binding Rossmann-fold domains"/>
    <property type="match status" value="1"/>
</dbReference>
<dbReference type="InterPro" id="IPR011032">
    <property type="entry name" value="GroES-like_sf"/>
</dbReference>
<evidence type="ECO:0000313" key="2">
    <source>
        <dbReference type="EMBL" id="TDO32927.1"/>
    </source>
</evidence>
<feature type="domain" description="Enoyl reductase (ER)" evidence="1">
    <location>
        <begin position="12"/>
        <end position="315"/>
    </location>
</feature>
<dbReference type="InterPro" id="IPR013149">
    <property type="entry name" value="ADH-like_C"/>
</dbReference>
<keyword evidence="3" id="KW-1185">Reference proteome</keyword>
<dbReference type="InterPro" id="IPR036291">
    <property type="entry name" value="NAD(P)-bd_dom_sf"/>
</dbReference>
<dbReference type="Pfam" id="PF00107">
    <property type="entry name" value="ADH_zinc_N"/>
    <property type="match status" value="1"/>
</dbReference>
<dbReference type="Gene3D" id="3.40.50.720">
    <property type="entry name" value="NAD(P)-binding Rossmann-like Domain"/>
    <property type="match status" value="1"/>
</dbReference>
<sequence length="367" mass="37500">MIRRLVATSAGEPRDVLRLASLPDDPPPGPGQVRLTVHAVGLNFLDVSLCRGDYPVRPEPPMTPGVECSGRVVAAGASADEWLGREVVACPALPHGALGDTVTIDAGLIVPRPSDVDPITAAALPVTYQTAWFALERARLRAGETVLVHAGAGGVGIATIQLAVARGARVVATAGSRDKRDICLSQGAAEAWSYDDFVCQADVVIDPVGGDLLSRSLDCLAFEGRLVSVGMAAGPPPPVDPARLIARNADLIGVSWGSRYPWARPAEVRAAYDELFRRCAAGELRPPVTRVVPLDEAPAALSDLAARRTTGKVVVRVGGAASGFGGAASGFDGAASGFGGAASGFEGAASGFGGAAAFGFGFNEEAS</sequence>
<reference evidence="2 3" key="1">
    <citation type="submission" date="2019-03" db="EMBL/GenBank/DDBJ databases">
        <title>Sequencing the genomes of 1000 actinobacteria strains.</title>
        <authorList>
            <person name="Klenk H.-P."/>
        </authorList>
    </citation>
    <scope>NUCLEOTIDE SEQUENCE [LARGE SCALE GENOMIC DNA]</scope>
    <source>
        <strain evidence="2 3">DSM 43805</strain>
    </source>
</reference>
<dbReference type="SMART" id="SM00829">
    <property type="entry name" value="PKS_ER"/>
    <property type="match status" value="1"/>
</dbReference>
<evidence type="ECO:0000259" key="1">
    <source>
        <dbReference type="SMART" id="SM00829"/>
    </source>
</evidence>
<dbReference type="InterPro" id="IPR020843">
    <property type="entry name" value="ER"/>
</dbReference>
<dbReference type="AlphaFoldDB" id="A0A4R6JC81"/>
<dbReference type="SUPFAM" id="SSF50129">
    <property type="entry name" value="GroES-like"/>
    <property type="match status" value="1"/>
</dbReference>
<dbReference type="GO" id="GO:0016491">
    <property type="term" value="F:oxidoreductase activity"/>
    <property type="evidence" value="ECO:0007669"/>
    <property type="project" value="InterPro"/>
</dbReference>
<dbReference type="Proteomes" id="UP000294901">
    <property type="component" value="Unassembled WGS sequence"/>
</dbReference>
<dbReference type="EMBL" id="SNWR01000002">
    <property type="protein sequence ID" value="TDO32927.1"/>
    <property type="molecule type" value="Genomic_DNA"/>
</dbReference>
<dbReference type="InterPro" id="IPR013154">
    <property type="entry name" value="ADH-like_N"/>
</dbReference>
<dbReference type="Gene3D" id="3.90.180.10">
    <property type="entry name" value="Medium-chain alcohol dehydrogenases, catalytic domain"/>
    <property type="match status" value="1"/>
</dbReference>
<dbReference type="PANTHER" id="PTHR43677:SF4">
    <property type="entry name" value="QUINONE OXIDOREDUCTASE-LIKE PROTEIN 2"/>
    <property type="match status" value="1"/>
</dbReference>
<name>A0A4R6JC81_9ACTN</name>
<dbReference type="RefSeq" id="WP_133878832.1">
    <property type="nucleotide sequence ID" value="NZ_BOMD01000048.1"/>
</dbReference>
<accession>A0A4R6JC81</accession>
<protein>
    <submittedName>
        <fullName evidence="2">NADPH:quinone reductase-like Zn-dependent oxidoreductase</fullName>
    </submittedName>
</protein>
<evidence type="ECO:0000313" key="3">
    <source>
        <dbReference type="Proteomes" id="UP000294901"/>
    </source>
</evidence>
<dbReference type="Pfam" id="PF08240">
    <property type="entry name" value="ADH_N"/>
    <property type="match status" value="1"/>
</dbReference>
<comment type="caution">
    <text evidence="2">The sequence shown here is derived from an EMBL/GenBank/DDBJ whole genome shotgun (WGS) entry which is preliminary data.</text>
</comment>
<gene>
    <name evidence="2" type="ORF">C8E87_8405</name>
</gene>
<dbReference type="PANTHER" id="PTHR43677">
    <property type="entry name" value="SHORT-CHAIN DEHYDROGENASE/REDUCTASE"/>
    <property type="match status" value="1"/>
</dbReference>
<dbReference type="OrthoDB" id="2665481at2"/>
<organism evidence="2 3">
    <name type="scientific">Paractinoplanes brasiliensis</name>
    <dbReference type="NCBI Taxonomy" id="52695"/>
    <lineage>
        <taxon>Bacteria</taxon>
        <taxon>Bacillati</taxon>
        <taxon>Actinomycetota</taxon>
        <taxon>Actinomycetes</taxon>
        <taxon>Micromonosporales</taxon>
        <taxon>Micromonosporaceae</taxon>
        <taxon>Paractinoplanes</taxon>
    </lineage>
</organism>
<proteinExistence type="predicted"/>
<dbReference type="InterPro" id="IPR051397">
    <property type="entry name" value="Zn-ADH-like_protein"/>
</dbReference>
<dbReference type="CDD" id="cd08241">
    <property type="entry name" value="QOR1"/>
    <property type="match status" value="1"/>
</dbReference>